<dbReference type="GO" id="GO:0005261">
    <property type="term" value="F:monoatomic cation channel activity"/>
    <property type="evidence" value="ECO:0007669"/>
    <property type="project" value="TreeGrafter"/>
</dbReference>
<evidence type="ECO:0000313" key="3">
    <source>
        <dbReference type="Proteomes" id="UP000023152"/>
    </source>
</evidence>
<dbReference type="PANTHER" id="PTHR13167">
    <property type="entry name" value="PIEZO-TYPE MECHANOSENSITIVE ION CHANNEL COMPONENT"/>
    <property type="match status" value="1"/>
</dbReference>
<dbReference type="GO" id="GO:0042391">
    <property type="term" value="P:regulation of membrane potential"/>
    <property type="evidence" value="ECO:0007669"/>
    <property type="project" value="TreeGrafter"/>
</dbReference>
<dbReference type="GO" id="GO:0008381">
    <property type="term" value="F:mechanosensitive monoatomic ion channel activity"/>
    <property type="evidence" value="ECO:0007669"/>
    <property type="project" value="InterPro"/>
</dbReference>
<evidence type="ECO:0000256" key="1">
    <source>
        <dbReference type="SAM" id="Phobius"/>
    </source>
</evidence>
<accession>X6LCB1</accession>
<name>X6LCB1_RETFI</name>
<feature type="transmembrane region" description="Helical" evidence="1">
    <location>
        <begin position="83"/>
        <end position="102"/>
    </location>
</feature>
<organism evidence="2 3">
    <name type="scientific">Reticulomyxa filosa</name>
    <dbReference type="NCBI Taxonomy" id="46433"/>
    <lineage>
        <taxon>Eukaryota</taxon>
        <taxon>Sar</taxon>
        <taxon>Rhizaria</taxon>
        <taxon>Retaria</taxon>
        <taxon>Foraminifera</taxon>
        <taxon>Monothalamids</taxon>
        <taxon>Reticulomyxidae</taxon>
        <taxon>Reticulomyxa</taxon>
    </lineage>
</organism>
<sequence length="305" mass="35776">MSQFNFEDYVLKNTSIRRNSLGFALLYFAYFIPLDGWILITYVVFLLIGLSELHLINLGYVLIVLIALLIHQYSSNVWSKVRIFWLFVVTYCTLAFGCLYAVQYDFIDRWLRNSLYPKHWNNTYISLEDIGLTRKDKTNLFVILSTMIGPVLALINSFLQFSVFLKDNRLQIKTNVYVKQAIHYFNQTLYFGQLHIAKLFVIFIFIFIVRRVSLISLLYLIFIVSLLPFRSLLDSLWAPMGVLSTIVLICRYIFQLHYFRKRQHDINWIVVGFHRWGHTLSDPVAPQSASLAESWKGLGEELTIL</sequence>
<dbReference type="AlphaFoldDB" id="X6LCB1"/>
<keyword evidence="1" id="KW-0812">Transmembrane</keyword>
<protein>
    <recommendedName>
        <fullName evidence="4">Transmembrane protein</fullName>
    </recommendedName>
</protein>
<dbReference type="GO" id="GO:0016020">
    <property type="term" value="C:membrane"/>
    <property type="evidence" value="ECO:0007669"/>
    <property type="project" value="InterPro"/>
</dbReference>
<evidence type="ECO:0008006" key="4">
    <source>
        <dbReference type="Google" id="ProtNLM"/>
    </source>
</evidence>
<proteinExistence type="predicted"/>
<feature type="transmembrane region" description="Helical" evidence="1">
    <location>
        <begin position="236"/>
        <end position="254"/>
    </location>
</feature>
<dbReference type="Proteomes" id="UP000023152">
    <property type="component" value="Unassembled WGS sequence"/>
</dbReference>
<feature type="transmembrane region" description="Helical" evidence="1">
    <location>
        <begin position="199"/>
        <end position="224"/>
    </location>
</feature>
<feature type="transmembrane region" description="Helical" evidence="1">
    <location>
        <begin position="21"/>
        <end position="48"/>
    </location>
</feature>
<dbReference type="GO" id="GO:0071260">
    <property type="term" value="P:cellular response to mechanical stimulus"/>
    <property type="evidence" value="ECO:0007669"/>
    <property type="project" value="TreeGrafter"/>
</dbReference>
<dbReference type="InterPro" id="IPR027272">
    <property type="entry name" value="Piezo"/>
</dbReference>
<gene>
    <name evidence="2" type="ORF">RFI_38716</name>
</gene>
<dbReference type="PANTHER" id="PTHR13167:SF25">
    <property type="entry name" value="PIEZO-TYPE MECHANOSENSITIVE ION CHANNEL COMPONENT"/>
    <property type="match status" value="1"/>
</dbReference>
<feature type="transmembrane region" description="Helical" evidence="1">
    <location>
        <begin position="140"/>
        <end position="165"/>
    </location>
</feature>
<keyword evidence="1" id="KW-1133">Transmembrane helix</keyword>
<reference evidence="2 3" key="1">
    <citation type="journal article" date="2013" name="Curr. Biol.">
        <title>The Genome of the Foraminiferan Reticulomyxa filosa.</title>
        <authorList>
            <person name="Glockner G."/>
            <person name="Hulsmann N."/>
            <person name="Schleicher M."/>
            <person name="Noegel A.A."/>
            <person name="Eichinger L."/>
            <person name="Gallinger C."/>
            <person name="Pawlowski J."/>
            <person name="Sierra R."/>
            <person name="Euteneuer U."/>
            <person name="Pillet L."/>
            <person name="Moustafa A."/>
            <person name="Platzer M."/>
            <person name="Groth M."/>
            <person name="Szafranski K."/>
            <person name="Schliwa M."/>
        </authorList>
    </citation>
    <scope>NUCLEOTIDE SEQUENCE [LARGE SCALE GENOMIC DNA]</scope>
</reference>
<comment type="caution">
    <text evidence="2">The sequence shown here is derived from an EMBL/GenBank/DDBJ whole genome shotgun (WGS) entry which is preliminary data.</text>
</comment>
<evidence type="ECO:0000313" key="2">
    <source>
        <dbReference type="EMBL" id="ETN98771.1"/>
    </source>
</evidence>
<feature type="non-terminal residue" evidence="2">
    <location>
        <position position="305"/>
    </location>
</feature>
<keyword evidence="3" id="KW-1185">Reference proteome</keyword>
<dbReference type="EMBL" id="ASPP01045834">
    <property type="protein sequence ID" value="ETN98771.1"/>
    <property type="molecule type" value="Genomic_DNA"/>
</dbReference>
<feature type="transmembrane region" description="Helical" evidence="1">
    <location>
        <begin position="54"/>
        <end position="71"/>
    </location>
</feature>
<keyword evidence="1" id="KW-0472">Membrane</keyword>
<dbReference type="GO" id="GO:0050982">
    <property type="term" value="P:detection of mechanical stimulus"/>
    <property type="evidence" value="ECO:0007669"/>
    <property type="project" value="TreeGrafter"/>
</dbReference>